<evidence type="ECO:0008006" key="4">
    <source>
        <dbReference type="Google" id="ProtNLM"/>
    </source>
</evidence>
<sequence length="497" mass="57804">MMAQKYLHELLEEDQEPFLLHKYISDKRSKIKTQIYPRKSHKPLHQNSNFPTNLCKNVCLFSFPETTTTTPELRKSPLFDFQSPKAKTKSPIKFQIPSRTANLLLEAALKIQKHSSSKTKSTGFGLFGSLFKRLTQRNHKRKEIEGSELNLCVKDILKLESRKLSNGCMKEEEKLDFYNGRSSSCVWSESNEDKSLDMETWSSSSSRHCDNDCETKEIEFITNHQKDNNTHSVFCHDINRFCDSFVLQNCPFSGRHTPELSSSAAPSPSHHKTQDKESNNGGEEEKEDKEQCSPVCVLDPLFNDDEEGHGNDEDSSNLKCSYAIIERAKQQLLYKLSRFEKLAELDPLELEKRMLEDESDYETLMENNDYEAEGIETSYEENEFMQLVFEAMCHSSVHDIGQIPKDLKKLVYDLIMDEDRELDSLEEKEIMIKRVCKRVELWTEVESNTIDMMIEEDFTREDEKWKKNMEEIRDMASEIEVAIFSLVVEEFCEELVC</sequence>
<dbReference type="PANTHER" id="PTHR33623">
    <property type="entry name" value="OS04G0572500 PROTEIN"/>
    <property type="match status" value="1"/>
</dbReference>
<keyword evidence="3" id="KW-1185">Reference proteome</keyword>
<evidence type="ECO:0000256" key="1">
    <source>
        <dbReference type="SAM" id="MobiDB-lite"/>
    </source>
</evidence>
<comment type="caution">
    <text evidence="2">The sequence shown here is derived from an EMBL/GenBank/DDBJ whole genome shotgun (WGS) entry which is preliminary data.</text>
</comment>
<name>A0A6A4R6Y2_LUPAL</name>
<dbReference type="Proteomes" id="UP000447434">
    <property type="component" value="Chromosome 1"/>
</dbReference>
<evidence type="ECO:0000313" key="2">
    <source>
        <dbReference type="EMBL" id="KAE9621770.1"/>
    </source>
</evidence>
<feature type="region of interest" description="Disordered" evidence="1">
    <location>
        <begin position="257"/>
        <end position="292"/>
    </location>
</feature>
<protein>
    <recommendedName>
        <fullName evidence="4">DUF4378 domain-containing protein</fullName>
    </recommendedName>
</protein>
<dbReference type="EMBL" id="WOCE01000001">
    <property type="protein sequence ID" value="KAE9621770.1"/>
    <property type="molecule type" value="Genomic_DNA"/>
</dbReference>
<accession>A0A6A4R6Y2</accession>
<gene>
    <name evidence="2" type="ORF">Lalb_Chr01g0018291</name>
</gene>
<dbReference type="OrthoDB" id="1918879at2759"/>
<dbReference type="AlphaFoldDB" id="A0A6A4R6Y2"/>
<reference evidence="3" key="1">
    <citation type="journal article" date="2020" name="Nat. Commun.">
        <title>Genome sequence of the cluster root forming white lupin.</title>
        <authorList>
            <person name="Hufnagel B."/>
            <person name="Marques A."/>
            <person name="Soriano A."/>
            <person name="Marques L."/>
            <person name="Divol F."/>
            <person name="Doumas P."/>
            <person name="Sallet E."/>
            <person name="Mancinotti D."/>
            <person name="Carrere S."/>
            <person name="Marande W."/>
            <person name="Arribat S."/>
            <person name="Keller J."/>
            <person name="Huneau C."/>
            <person name="Blein T."/>
            <person name="Aime D."/>
            <person name="Laguerre M."/>
            <person name="Taylor J."/>
            <person name="Schubert V."/>
            <person name="Nelson M."/>
            <person name="Geu-Flores F."/>
            <person name="Crespi M."/>
            <person name="Gallardo-Guerrero K."/>
            <person name="Delaux P.-M."/>
            <person name="Salse J."/>
            <person name="Berges H."/>
            <person name="Guyot R."/>
            <person name="Gouzy J."/>
            <person name="Peret B."/>
        </authorList>
    </citation>
    <scope>NUCLEOTIDE SEQUENCE [LARGE SCALE GENOMIC DNA]</scope>
    <source>
        <strain evidence="3">cv. Amiga</strain>
    </source>
</reference>
<dbReference type="PANTHER" id="PTHR33623:SF5">
    <property type="entry name" value="HISTONE-LYSINE N-METHYLTRANSFERASE SETD1B-LIKE PROTEIN"/>
    <property type="match status" value="1"/>
</dbReference>
<organism evidence="2 3">
    <name type="scientific">Lupinus albus</name>
    <name type="common">White lupine</name>
    <name type="synonym">Lupinus termis</name>
    <dbReference type="NCBI Taxonomy" id="3870"/>
    <lineage>
        <taxon>Eukaryota</taxon>
        <taxon>Viridiplantae</taxon>
        <taxon>Streptophyta</taxon>
        <taxon>Embryophyta</taxon>
        <taxon>Tracheophyta</taxon>
        <taxon>Spermatophyta</taxon>
        <taxon>Magnoliopsida</taxon>
        <taxon>eudicotyledons</taxon>
        <taxon>Gunneridae</taxon>
        <taxon>Pentapetalae</taxon>
        <taxon>rosids</taxon>
        <taxon>fabids</taxon>
        <taxon>Fabales</taxon>
        <taxon>Fabaceae</taxon>
        <taxon>Papilionoideae</taxon>
        <taxon>50 kb inversion clade</taxon>
        <taxon>genistoids sensu lato</taxon>
        <taxon>core genistoids</taxon>
        <taxon>Genisteae</taxon>
        <taxon>Lupinus</taxon>
    </lineage>
</organism>
<proteinExistence type="predicted"/>
<evidence type="ECO:0000313" key="3">
    <source>
        <dbReference type="Proteomes" id="UP000447434"/>
    </source>
</evidence>